<evidence type="ECO:0000313" key="3">
    <source>
        <dbReference type="Proteomes" id="UP000076744"/>
    </source>
</evidence>
<feature type="region of interest" description="Disordered" evidence="1">
    <location>
        <begin position="194"/>
        <end position="221"/>
    </location>
</feature>
<feature type="compositionally biased region" description="Polar residues" evidence="1">
    <location>
        <begin position="212"/>
        <end position="221"/>
    </location>
</feature>
<dbReference type="Pfam" id="PF04402">
    <property type="entry name" value="SIMPL"/>
    <property type="match status" value="1"/>
</dbReference>
<dbReference type="EMBL" id="AZHB01000003">
    <property type="protein sequence ID" value="OAA71298.1"/>
    <property type="molecule type" value="Genomic_DNA"/>
</dbReference>
<gene>
    <name evidence="2" type="ORF">ISF_01849</name>
</gene>
<comment type="caution">
    <text evidence="2">The sequence shown here is derived from an EMBL/GenBank/DDBJ whole genome shotgun (WGS) entry which is preliminary data.</text>
</comment>
<organism evidence="2 3">
    <name type="scientific">Cordyceps fumosorosea (strain ARSEF 2679)</name>
    <name type="common">Isaria fumosorosea</name>
    <dbReference type="NCBI Taxonomy" id="1081104"/>
    <lineage>
        <taxon>Eukaryota</taxon>
        <taxon>Fungi</taxon>
        <taxon>Dikarya</taxon>
        <taxon>Ascomycota</taxon>
        <taxon>Pezizomycotina</taxon>
        <taxon>Sordariomycetes</taxon>
        <taxon>Hypocreomycetidae</taxon>
        <taxon>Hypocreales</taxon>
        <taxon>Cordycipitaceae</taxon>
        <taxon>Cordyceps</taxon>
    </lineage>
</organism>
<name>A0A168CF17_CORFA</name>
<dbReference type="AlphaFoldDB" id="A0A168CF17"/>
<evidence type="ECO:0000256" key="1">
    <source>
        <dbReference type="SAM" id="MobiDB-lite"/>
    </source>
</evidence>
<reference evidence="2 3" key="1">
    <citation type="journal article" date="2016" name="Genome Biol. Evol.">
        <title>Divergent and convergent evolution of fungal pathogenicity.</title>
        <authorList>
            <person name="Shang Y."/>
            <person name="Xiao G."/>
            <person name="Zheng P."/>
            <person name="Cen K."/>
            <person name="Zhan S."/>
            <person name="Wang C."/>
        </authorList>
    </citation>
    <scope>NUCLEOTIDE SEQUENCE [LARGE SCALE GENOMIC DNA]</scope>
    <source>
        <strain evidence="2 3">ARSEF 2679</strain>
    </source>
</reference>
<dbReference type="RefSeq" id="XP_018707179.1">
    <property type="nucleotide sequence ID" value="XM_018845456.1"/>
</dbReference>
<evidence type="ECO:0000313" key="2">
    <source>
        <dbReference type="EMBL" id="OAA71298.1"/>
    </source>
</evidence>
<keyword evidence="3" id="KW-1185">Reference proteome</keyword>
<protein>
    <submittedName>
        <fullName evidence="2">Uncharacterized protein</fullName>
    </submittedName>
</protein>
<accession>A0A168CF17</accession>
<dbReference type="Proteomes" id="UP000076744">
    <property type="component" value="Unassembled WGS sequence"/>
</dbReference>
<proteinExistence type="predicted"/>
<dbReference type="GeneID" id="30018141"/>
<dbReference type="InterPro" id="IPR007497">
    <property type="entry name" value="SIMPL/DUF541"/>
</dbReference>
<sequence>MSSQTAPITSTSPLVTLNIRGHATVRRRAEFVRVTANILFESSDNNEHLPGIVEWWNGPVINTDSRLVHPAEMPWAPRITRMYRGTTSLRVLFRSFRQMCSFMDAYRGEVCISFATPVWEVGPNSRAYLCSAATQAAYQDARAQAEAYAVALDVLGSPSTTPTTDSGFALTELSQVPLQRVIRSIDIMQQDAPMFKSTAGNGGQRQHDGGPATSSRDGSDL</sequence>